<feature type="non-terminal residue" evidence="2">
    <location>
        <position position="80"/>
    </location>
</feature>
<accession>A0A382N470</accession>
<reference evidence="2" key="1">
    <citation type="submission" date="2018-05" db="EMBL/GenBank/DDBJ databases">
        <authorList>
            <person name="Lanie J.A."/>
            <person name="Ng W.-L."/>
            <person name="Kazmierczak K.M."/>
            <person name="Andrzejewski T.M."/>
            <person name="Davidsen T.M."/>
            <person name="Wayne K.J."/>
            <person name="Tettelin H."/>
            <person name="Glass J.I."/>
            <person name="Rusch D."/>
            <person name="Podicherti R."/>
            <person name="Tsui H.-C.T."/>
            <person name="Winkler M.E."/>
        </authorList>
    </citation>
    <scope>NUCLEOTIDE SEQUENCE</scope>
</reference>
<evidence type="ECO:0000256" key="1">
    <source>
        <dbReference type="SAM" id="Phobius"/>
    </source>
</evidence>
<feature type="transmembrane region" description="Helical" evidence="1">
    <location>
        <begin position="56"/>
        <end position="78"/>
    </location>
</feature>
<protein>
    <submittedName>
        <fullName evidence="2">Uncharacterized protein</fullName>
    </submittedName>
</protein>
<dbReference type="AlphaFoldDB" id="A0A382N470"/>
<gene>
    <name evidence="2" type="ORF">METZ01_LOCUS308414</name>
</gene>
<evidence type="ECO:0000313" key="2">
    <source>
        <dbReference type="EMBL" id="SVC55560.1"/>
    </source>
</evidence>
<keyword evidence="1" id="KW-0472">Membrane</keyword>
<keyword evidence="1" id="KW-1133">Transmembrane helix</keyword>
<sequence length="80" mass="8881">MTRRRPISRADVEASFNNQVQNMAIVRHIGRPIGNALTPFFFNQGWTANQMTTLRLMLTILAAIILGFGSPVVVWLAAVV</sequence>
<dbReference type="InterPro" id="IPR043130">
    <property type="entry name" value="CDP-OH_PTrfase_TM_dom"/>
</dbReference>
<dbReference type="EMBL" id="UINC01097661">
    <property type="protein sequence ID" value="SVC55560.1"/>
    <property type="molecule type" value="Genomic_DNA"/>
</dbReference>
<proteinExistence type="predicted"/>
<dbReference type="Gene3D" id="1.20.120.1760">
    <property type="match status" value="1"/>
</dbReference>
<organism evidence="2">
    <name type="scientific">marine metagenome</name>
    <dbReference type="NCBI Taxonomy" id="408172"/>
    <lineage>
        <taxon>unclassified sequences</taxon>
        <taxon>metagenomes</taxon>
        <taxon>ecological metagenomes</taxon>
    </lineage>
</organism>
<keyword evidence="1" id="KW-0812">Transmembrane</keyword>
<name>A0A382N470_9ZZZZ</name>